<dbReference type="Gene3D" id="3.40.630.30">
    <property type="match status" value="1"/>
</dbReference>
<keyword evidence="8" id="KW-1185">Reference proteome</keyword>
<dbReference type="SUPFAM" id="SSF55729">
    <property type="entry name" value="Acyl-CoA N-acyltransferases (Nat)"/>
    <property type="match status" value="1"/>
</dbReference>
<feature type="domain" description="N-acetyltransferase" evidence="6">
    <location>
        <begin position="29"/>
        <end position="193"/>
    </location>
</feature>
<dbReference type="InterPro" id="IPR000182">
    <property type="entry name" value="GNAT_dom"/>
</dbReference>
<dbReference type="InterPro" id="IPR019432">
    <property type="entry name" value="Acyltransferase_MbtK/IucB-like"/>
</dbReference>
<sequence>MREDRGTPRAPDAVAPDGPASLASLADAFTLRPVDPATDLGTVHAWMNDPEVARFWEMAHPPDRIGDYLREQIASAHSTPWIGCIDGEPMSYWELYRADLDPLARHYTARPRDAGVHLLLGPSRFRGRGLGARLLRIVSDRQLAADPYAQRVVAEPDVRNVRSVRAFEQAGFRMAGQLELPDKRAAFMVRERAG</sequence>
<comment type="caution">
    <text evidence="7">The sequence shown here is derived from an EMBL/GenBank/DDBJ whole genome shotgun (WGS) entry which is preliminary data.</text>
</comment>
<comment type="pathway">
    <text evidence="2">Siderophore biosynthesis; mycobactin biosynthesis.</text>
</comment>
<dbReference type="PANTHER" id="PTHR31438">
    <property type="entry name" value="LYSINE N-ACYLTRANSFERASE C17G9.06C-RELATED"/>
    <property type="match status" value="1"/>
</dbReference>
<evidence type="ECO:0000256" key="2">
    <source>
        <dbReference type="ARBA" id="ARBA00005102"/>
    </source>
</evidence>
<name>A0ABN3LLB3_9ACTN</name>
<dbReference type="SMART" id="SM01006">
    <property type="entry name" value="AlcB"/>
    <property type="match status" value="1"/>
</dbReference>
<evidence type="ECO:0000313" key="7">
    <source>
        <dbReference type="EMBL" id="GAA2486215.1"/>
    </source>
</evidence>
<evidence type="ECO:0000256" key="1">
    <source>
        <dbReference type="ARBA" id="ARBA00003818"/>
    </source>
</evidence>
<dbReference type="Pfam" id="PF13523">
    <property type="entry name" value="Acetyltransf_8"/>
    <property type="match status" value="1"/>
</dbReference>
<evidence type="ECO:0000313" key="8">
    <source>
        <dbReference type="Proteomes" id="UP001501358"/>
    </source>
</evidence>
<dbReference type="RefSeq" id="WP_344383133.1">
    <property type="nucleotide sequence ID" value="NZ_BAAATA010000010.1"/>
</dbReference>
<accession>A0ABN3LLB3</accession>
<comment type="function">
    <text evidence="1">Acyltransferase required for the direct transfer of medium- to long-chain fatty acyl moieties from a carrier protein (MbtL) on to the epsilon-amino group of lysine residue in the mycobactin core.</text>
</comment>
<gene>
    <name evidence="7" type="ORF">GCM10010406_22990</name>
</gene>
<evidence type="ECO:0000256" key="4">
    <source>
        <dbReference type="ARBA" id="ARBA00023251"/>
    </source>
</evidence>
<dbReference type="PANTHER" id="PTHR31438:SF1">
    <property type="entry name" value="LYSINE N-ACYLTRANSFERASE C17G9.06C-RELATED"/>
    <property type="match status" value="1"/>
</dbReference>
<keyword evidence="4" id="KW-0046">Antibiotic resistance</keyword>
<organism evidence="7 8">
    <name type="scientific">Streptomyces thermolineatus</name>
    <dbReference type="NCBI Taxonomy" id="44033"/>
    <lineage>
        <taxon>Bacteria</taxon>
        <taxon>Bacillati</taxon>
        <taxon>Actinomycetota</taxon>
        <taxon>Actinomycetes</taxon>
        <taxon>Kitasatosporales</taxon>
        <taxon>Streptomycetaceae</taxon>
        <taxon>Streptomyces</taxon>
    </lineage>
</organism>
<protein>
    <recommendedName>
        <fullName evidence="3">Lysine N-acyltransferase MbtK</fullName>
    </recommendedName>
    <alternativeName>
        <fullName evidence="5">Mycobactin synthase protein K</fullName>
    </alternativeName>
</protein>
<evidence type="ECO:0000256" key="3">
    <source>
        <dbReference type="ARBA" id="ARBA00020586"/>
    </source>
</evidence>
<proteinExistence type="predicted"/>
<dbReference type="PROSITE" id="PS51186">
    <property type="entry name" value="GNAT"/>
    <property type="match status" value="1"/>
</dbReference>
<dbReference type="InterPro" id="IPR016181">
    <property type="entry name" value="Acyl_CoA_acyltransferase"/>
</dbReference>
<dbReference type="EMBL" id="BAAATA010000010">
    <property type="protein sequence ID" value="GAA2486215.1"/>
    <property type="molecule type" value="Genomic_DNA"/>
</dbReference>
<evidence type="ECO:0000256" key="5">
    <source>
        <dbReference type="ARBA" id="ARBA00031122"/>
    </source>
</evidence>
<evidence type="ECO:0000259" key="6">
    <source>
        <dbReference type="PROSITE" id="PS51186"/>
    </source>
</evidence>
<dbReference type="Proteomes" id="UP001501358">
    <property type="component" value="Unassembled WGS sequence"/>
</dbReference>
<reference evidence="7 8" key="1">
    <citation type="journal article" date="2019" name="Int. J. Syst. Evol. Microbiol.">
        <title>The Global Catalogue of Microorganisms (GCM) 10K type strain sequencing project: providing services to taxonomists for standard genome sequencing and annotation.</title>
        <authorList>
            <consortium name="The Broad Institute Genomics Platform"/>
            <consortium name="The Broad Institute Genome Sequencing Center for Infectious Disease"/>
            <person name="Wu L."/>
            <person name="Ma J."/>
        </authorList>
    </citation>
    <scope>NUCLEOTIDE SEQUENCE [LARGE SCALE GENOMIC DNA]</scope>
    <source>
        <strain evidence="7 8">JCM 6307</strain>
    </source>
</reference>